<evidence type="ECO:0000313" key="1">
    <source>
        <dbReference type="EMBL" id="KAJ3555707.1"/>
    </source>
</evidence>
<evidence type="ECO:0000313" key="2">
    <source>
        <dbReference type="Proteomes" id="UP001148662"/>
    </source>
</evidence>
<gene>
    <name evidence="1" type="ORF">NM688_g2429</name>
</gene>
<keyword evidence="2" id="KW-1185">Reference proteome</keyword>
<name>A0ACC1T8Q7_9APHY</name>
<dbReference type="Proteomes" id="UP001148662">
    <property type="component" value="Unassembled WGS sequence"/>
</dbReference>
<dbReference type="EMBL" id="JANHOG010000306">
    <property type="protein sequence ID" value="KAJ3555707.1"/>
    <property type="molecule type" value="Genomic_DNA"/>
</dbReference>
<organism evidence="1 2">
    <name type="scientific">Phlebia brevispora</name>
    <dbReference type="NCBI Taxonomy" id="194682"/>
    <lineage>
        <taxon>Eukaryota</taxon>
        <taxon>Fungi</taxon>
        <taxon>Dikarya</taxon>
        <taxon>Basidiomycota</taxon>
        <taxon>Agaricomycotina</taxon>
        <taxon>Agaricomycetes</taxon>
        <taxon>Polyporales</taxon>
        <taxon>Meruliaceae</taxon>
        <taxon>Phlebia</taxon>
    </lineage>
</organism>
<sequence>MTSAHKTGARAGASRSAHLILTPPPSRTHPASGPLLNIPAAFVPARRPARYGKHIDIVNVQQTAHPPSVQFVLQFAIPISNCRMKELRDPAILDKNGLPSGDCGNPKCRFSVLNPLNNGDDGLSDIFSSGSEIPDCPPSPEKGNKSV</sequence>
<accession>A0ACC1T8Q7</accession>
<comment type="caution">
    <text evidence="1">The sequence shown here is derived from an EMBL/GenBank/DDBJ whole genome shotgun (WGS) entry which is preliminary data.</text>
</comment>
<proteinExistence type="predicted"/>
<reference evidence="1" key="1">
    <citation type="submission" date="2022-07" db="EMBL/GenBank/DDBJ databases">
        <title>Genome Sequence of Phlebia brevispora.</title>
        <authorList>
            <person name="Buettner E."/>
        </authorList>
    </citation>
    <scope>NUCLEOTIDE SEQUENCE</scope>
    <source>
        <strain evidence="1">MPL23</strain>
    </source>
</reference>
<protein>
    <submittedName>
        <fullName evidence="1">Uncharacterized protein</fullName>
    </submittedName>
</protein>